<evidence type="ECO:0000313" key="1">
    <source>
        <dbReference type="EMBL" id="KAH1130902.1"/>
    </source>
</evidence>
<gene>
    <name evidence="1" type="ORF">J1N35_002280</name>
</gene>
<comment type="caution">
    <text evidence="1">The sequence shown here is derived from an EMBL/GenBank/DDBJ whole genome shotgun (WGS) entry which is preliminary data.</text>
</comment>
<keyword evidence="2" id="KW-1185">Reference proteome</keyword>
<reference evidence="1 2" key="1">
    <citation type="journal article" date="2021" name="Plant Biotechnol. J.">
        <title>Multi-omics assisted identification of the key and species-specific regulatory components of drought-tolerant mechanisms in Gossypium stocksii.</title>
        <authorList>
            <person name="Yu D."/>
            <person name="Ke L."/>
            <person name="Zhang D."/>
            <person name="Wu Y."/>
            <person name="Sun Y."/>
            <person name="Mei J."/>
            <person name="Sun J."/>
            <person name="Sun Y."/>
        </authorList>
    </citation>
    <scope>NUCLEOTIDE SEQUENCE [LARGE SCALE GENOMIC DNA]</scope>
    <source>
        <strain evidence="2">cv. E1</strain>
        <tissue evidence="1">Leaf</tissue>
    </source>
</reference>
<accession>A0A9D3WJC5</accession>
<evidence type="ECO:0000313" key="2">
    <source>
        <dbReference type="Proteomes" id="UP000828251"/>
    </source>
</evidence>
<dbReference type="AlphaFoldDB" id="A0A9D3WJC5"/>
<dbReference type="EMBL" id="JAIQCV010000001">
    <property type="protein sequence ID" value="KAH1130902.1"/>
    <property type="molecule type" value="Genomic_DNA"/>
</dbReference>
<organism evidence="1 2">
    <name type="scientific">Gossypium stocksii</name>
    <dbReference type="NCBI Taxonomy" id="47602"/>
    <lineage>
        <taxon>Eukaryota</taxon>
        <taxon>Viridiplantae</taxon>
        <taxon>Streptophyta</taxon>
        <taxon>Embryophyta</taxon>
        <taxon>Tracheophyta</taxon>
        <taxon>Spermatophyta</taxon>
        <taxon>Magnoliopsida</taxon>
        <taxon>eudicotyledons</taxon>
        <taxon>Gunneridae</taxon>
        <taxon>Pentapetalae</taxon>
        <taxon>rosids</taxon>
        <taxon>malvids</taxon>
        <taxon>Malvales</taxon>
        <taxon>Malvaceae</taxon>
        <taxon>Malvoideae</taxon>
        <taxon>Gossypium</taxon>
    </lineage>
</organism>
<protein>
    <submittedName>
        <fullName evidence="1">Uncharacterized protein</fullName>
    </submittedName>
</protein>
<proteinExistence type="predicted"/>
<sequence length="74" mass="8461">MRTQIQTVFSSDTDHQIDLDLRCLQKGFKYELNRLTALLIMSTTAESHLQLTDLLLEELSEQRHRVESGNLASG</sequence>
<dbReference type="Proteomes" id="UP000828251">
    <property type="component" value="Unassembled WGS sequence"/>
</dbReference>
<name>A0A9D3WJC5_9ROSI</name>